<evidence type="ECO:0000313" key="3">
    <source>
        <dbReference type="Proteomes" id="UP000093000"/>
    </source>
</evidence>
<feature type="region of interest" description="Disordered" evidence="1">
    <location>
        <begin position="1"/>
        <end position="72"/>
    </location>
</feature>
<gene>
    <name evidence="2" type="ORF">A0J61_00932</name>
</gene>
<evidence type="ECO:0000313" key="2">
    <source>
        <dbReference type="EMBL" id="OBZ91000.1"/>
    </source>
</evidence>
<dbReference type="AlphaFoldDB" id="A0A1C7NPT7"/>
<reference evidence="2 3" key="1">
    <citation type="submission" date="2016-03" db="EMBL/GenBank/DDBJ databases">
        <title>Choanephora cucurbitarum.</title>
        <authorList>
            <person name="Min B."/>
            <person name="Park H."/>
            <person name="Park J.-H."/>
            <person name="Shin H.-D."/>
            <person name="Choi I.-G."/>
        </authorList>
    </citation>
    <scope>NUCLEOTIDE SEQUENCE [LARGE SCALE GENOMIC DNA]</scope>
    <source>
        <strain evidence="2 3">KUS-F28377</strain>
    </source>
</reference>
<proteinExistence type="predicted"/>
<comment type="caution">
    <text evidence="2">The sequence shown here is derived from an EMBL/GenBank/DDBJ whole genome shotgun (WGS) entry which is preliminary data.</text>
</comment>
<dbReference type="EMBL" id="LUGH01000025">
    <property type="protein sequence ID" value="OBZ91000.1"/>
    <property type="molecule type" value="Genomic_DNA"/>
</dbReference>
<dbReference type="Proteomes" id="UP000093000">
    <property type="component" value="Unassembled WGS sequence"/>
</dbReference>
<keyword evidence="3" id="KW-1185">Reference proteome</keyword>
<dbReference type="InParanoid" id="A0A1C7NPT7"/>
<feature type="compositionally biased region" description="Low complexity" evidence="1">
    <location>
        <begin position="47"/>
        <end position="57"/>
    </location>
</feature>
<sequence length="298" mass="33446">MTEKSFGNIILRARPDTSSSYCDDFQTPLPIKPKKQETEPSSPPSLPSTSSSAGTSTARFKTPTSLKSRKVQAGIDKPDEIRVIRDQEQTKSLSSSVVCKTCEVRHARSSSSQRRLQEPNKREKFKYFISTSVIKTNLNNVCQSEEFIKKLQDIVAHINQLVYAGAMFVASIGEMLHKKLEIALENLEESPSFGLRITKAEIFGQSSHRWQSIILSVINTNNLFVKFEKLENCHQKDALPAVEASIQEIQTKISQEKISPLKYIDTHGTPFVSLLPLHGCTPKHIRIKSNHSGRLPDQ</sequence>
<name>A0A1C7NPT7_9FUNG</name>
<organism evidence="2 3">
    <name type="scientific">Choanephora cucurbitarum</name>
    <dbReference type="NCBI Taxonomy" id="101091"/>
    <lineage>
        <taxon>Eukaryota</taxon>
        <taxon>Fungi</taxon>
        <taxon>Fungi incertae sedis</taxon>
        <taxon>Mucoromycota</taxon>
        <taxon>Mucoromycotina</taxon>
        <taxon>Mucoromycetes</taxon>
        <taxon>Mucorales</taxon>
        <taxon>Mucorineae</taxon>
        <taxon>Choanephoraceae</taxon>
        <taxon>Choanephoroideae</taxon>
        <taxon>Choanephora</taxon>
    </lineage>
</organism>
<evidence type="ECO:0000256" key="1">
    <source>
        <dbReference type="SAM" id="MobiDB-lite"/>
    </source>
</evidence>
<dbReference type="OrthoDB" id="2287173at2759"/>
<accession>A0A1C7NPT7</accession>
<protein>
    <submittedName>
        <fullName evidence="2">Uncharacterized protein</fullName>
    </submittedName>
</protein>